<dbReference type="RefSeq" id="WP_377493386.1">
    <property type="nucleotide sequence ID" value="NZ_JBHMDO010000017.1"/>
</dbReference>
<gene>
    <name evidence="1" type="ORF">ACFFSY_10140</name>
</gene>
<reference evidence="1 2" key="1">
    <citation type="submission" date="2024-09" db="EMBL/GenBank/DDBJ databases">
        <authorList>
            <person name="Sun Q."/>
            <person name="Mori K."/>
        </authorList>
    </citation>
    <scope>NUCLEOTIDE SEQUENCE [LARGE SCALE GENOMIC DNA]</scope>
    <source>
        <strain evidence="1 2">TISTR 2452</strain>
    </source>
</reference>
<name>A0ABV5KQ75_9BACL</name>
<sequence length="204" mass="23858">MFGRFKRKNVNNSVRIPIDEQLVYLEKIGIKLKANVDMRDILDFEIPKYEECPYLRLLMSMGWEREGLRLQGSLYPSDDVWSFDRECIEDQGDYARKLKRLAEMLEPILSIADIADNLDPEAGAAWISFTANGKHYRHKLTLHDDWLSLEIFTIFSDLLAKNGSPKRFFYTDTGNEVVVVLIERDHFRRLNELIDVFVPLKQGE</sequence>
<comment type="caution">
    <text evidence="1">The sequence shown here is derived from an EMBL/GenBank/DDBJ whole genome shotgun (WGS) entry which is preliminary data.</text>
</comment>
<evidence type="ECO:0000313" key="2">
    <source>
        <dbReference type="Proteomes" id="UP001589747"/>
    </source>
</evidence>
<proteinExistence type="predicted"/>
<protein>
    <submittedName>
        <fullName evidence="1">Uncharacterized protein</fullName>
    </submittedName>
</protein>
<dbReference type="Proteomes" id="UP001589747">
    <property type="component" value="Unassembled WGS sequence"/>
</dbReference>
<evidence type="ECO:0000313" key="1">
    <source>
        <dbReference type="EMBL" id="MFB9326272.1"/>
    </source>
</evidence>
<organism evidence="1 2">
    <name type="scientific">Paenibacillus aurantiacus</name>
    <dbReference type="NCBI Taxonomy" id="1936118"/>
    <lineage>
        <taxon>Bacteria</taxon>
        <taxon>Bacillati</taxon>
        <taxon>Bacillota</taxon>
        <taxon>Bacilli</taxon>
        <taxon>Bacillales</taxon>
        <taxon>Paenibacillaceae</taxon>
        <taxon>Paenibacillus</taxon>
    </lineage>
</organism>
<dbReference type="EMBL" id="JBHMDO010000017">
    <property type="protein sequence ID" value="MFB9326272.1"/>
    <property type="molecule type" value="Genomic_DNA"/>
</dbReference>
<keyword evidence="2" id="KW-1185">Reference proteome</keyword>
<accession>A0ABV5KQ75</accession>